<dbReference type="EMBL" id="SGXA01000001">
    <property type="protein sequence ID" value="RZS75885.1"/>
    <property type="molecule type" value="Genomic_DNA"/>
</dbReference>
<keyword evidence="4" id="KW-1185">Reference proteome</keyword>
<dbReference type="InterPro" id="IPR046947">
    <property type="entry name" value="LytR-like"/>
</dbReference>
<gene>
    <name evidence="3" type="ORF">EV199_1761</name>
</gene>
<dbReference type="Gene3D" id="2.40.50.1020">
    <property type="entry name" value="LytTr DNA-binding domain"/>
    <property type="match status" value="1"/>
</dbReference>
<evidence type="ECO:0000313" key="4">
    <source>
        <dbReference type="Proteomes" id="UP000293874"/>
    </source>
</evidence>
<dbReference type="GO" id="GO:0000156">
    <property type="term" value="F:phosphorelay response regulator activity"/>
    <property type="evidence" value="ECO:0007669"/>
    <property type="project" value="InterPro"/>
</dbReference>
<comment type="caution">
    <text evidence="3">The sequence shown here is derived from an EMBL/GenBank/DDBJ whole genome shotgun (WGS) entry which is preliminary data.</text>
</comment>
<feature type="transmembrane region" description="Helical" evidence="1">
    <location>
        <begin position="110"/>
        <end position="131"/>
    </location>
</feature>
<evidence type="ECO:0000313" key="3">
    <source>
        <dbReference type="EMBL" id="RZS75885.1"/>
    </source>
</evidence>
<keyword evidence="3" id="KW-0238">DNA-binding</keyword>
<keyword evidence="1" id="KW-1133">Transmembrane helix</keyword>
<organism evidence="3 4">
    <name type="scientific">Pseudobacter ginsenosidimutans</name>
    <dbReference type="NCBI Taxonomy" id="661488"/>
    <lineage>
        <taxon>Bacteria</taxon>
        <taxon>Pseudomonadati</taxon>
        <taxon>Bacteroidota</taxon>
        <taxon>Chitinophagia</taxon>
        <taxon>Chitinophagales</taxon>
        <taxon>Chitinophagaceae</taxon>
        <taxon>Pseudobacter</taxon>
    </lineage>
</organism>
<feature type="transmembrane region" description="Helical" evidence="1">
    <location>
        <begin position="75"/>
        <end position="98"/>
    </location>
</feature>
<keyword evidence="1" id="KW-0472">Membrane</keyword>
<dbReference type="PANTHER" id="PTHR37299">
    <property type="entry name" value="TRANSCRIPTIONAL REGULATOR-RELATED"/>
    <property type="match status" value="1"/>
</dbReference>
<feature type="transmembrane region" description="Helical" evidence="1">
    <location>
        <begin position="7"/>
        <end position="27"/>
    </location>
</feature>
<dbReference type="RefSeq" id="WP_130540219.1">
    <property type="nucleotide sequence ID" value="NZ_CP042431.1"/>
</dbReference>
<feature type="transmembrane region" description="Helical" evidence="1">
    <location>
        <begin position="33"/>
        <end position="54"/>
    </location>
</feature>
<keyword evidence="1" id="KW-0812">Transmembrane</keyword>
<sequence>MNRNNYLRLSVTVLLGVIIPLLSGLFVPAHYHPAALLITCFFFIALTFLIVTVTRIVQLRLREQSWLNHNLLKKISATAAVNALISVFIAGILVYIWILFTGQRISTGIVLQYLADMVLGIIILTLCEELLMLNREKKIAQHGPQALVAESLPPVGAVLQQDNQEDLPSLIENGSVIIDSANHRRKSRLLLRKGYENIPVKLEDIALFYTENKIVYAVDGSGKKYLADKKLSELEAELNTDLFFRANRQYIIGLNFIKGFKPFEKVKLQVDLTVSDVLVIISQETAPAFRKWMSEA</sequence>
<dbReference type="OrthoDB" id="735914at2"/>
<protein>
    <submittedName>
        <fullName evidence="3">LytTr DNA-binding domain-containing protein</fullName>
    </submittedName>
</protein>
<dbReference type="InterPro" id="IPR007492">
    <property type="entry name" value="LytTR_DNA-bd_dom"/>
</dbReference>
<dbReference type="Pfam" id="PF04397">
    <property type="entry name" value="LytTR"/>
    <property type="match status" value="1"/>
</dbReference>
<dbReference type="AlphaFoldDB" id="A0A4Q7N4G0"/>
<dbReference type="SMART" id="SM00850">
    <property type="entry name" value="LytTR"/>
    <property type="match status" value="1"/>
</dbReference>
<dbReference type="PROSITE" id="PS50930">
    <property type="entry name" value="HTH_LYTTR"/>
    <property type="match status" value="1"/>
</dbReference>
<accession>A0A4Q7N4G0</accession>
<evidence type="ECO:0000259" key="2">
    <source>
        <dbReference type="PROSITE" id="PS50930"/>
    </source>
</evidence>
<reference evidence="3 4" key="1">
    <citation type="submission" date="2019-02" db="EMBL/GenBank/DDBJ databases">
        <title>Genomic Encyclopedia of Type Strains, Phase IV (KMG-IV): sequencing the most valuable type-strain genomes for metagenomic binning, comparative biology and taxonomic classification.</title>
        <authorList>
            <person name="Goeker M."/>
        </authorList>
    </citation>
    <scope>NUCLEOTIDE SEQUENCE [LARGE SCALE GENOMIC DNA]</scope>
    <source>
        <strain evidence="3 4">DSM 18116</strain>
    </source>
</reference>
<proteinExistence type="predicted"/>
<dbReference type="Proteomes" id="UP000293874">
    <property type="component" value="Unassembled WGS sequence"/>
</dbReference>
<feature type="domain" description="HTH LytTR-type" evidence="2">
    <location>
        <begin position="189"/>
        <end position="295"/>
    </location>
</feature>
<dbReference type="PANTHER" id="PTHR37299:SF1">
    <property type="entry name" value="STAGE 0 SPORULATION PROTEIN A HOMOLOG"/>
    <property type="match status" value="1"/>
</dbReference>
<evidence type="ECO:0000256" key="1">
    <source>
        <dbReference type="SAM" id="Phobius"/>
    </source>
</evidence>
<name>A0A4Q7N4G0_9BACT</name>
<dbReference type="GO" id="GO:0003677">
    <property type="term" value="F:DNA binding"/>
    <property type="evidence" value="ECO:0007669"/>
    <property type="project" value="UniProtKB-KW"/>
</dbReference>